<evidence type="ECO:0000256" key="1">
    <source>
        <dbReference type="ARBA" id="ARBA00004370"/>
    </source>
</evidence>
<dbReference type="GO" id="GO:0016020">
    <property type="term" value="C:membrane"/>
    <property type="evidence" value="ECO:0007669"/>
    <property type="project" value="UniProtKB-SubCell"/>
</dbReference>
<dbReference type="PANTHER" id="PTHR21659:SF42">
    <property type="entry name" value="UPF0057 MEMBRANE PROTEIN ZK632.10-RELATED"/>
    <property type="match status" value="1"/>
</dbReference>
<keyword evidence="3 6" id="KW-0812">Transmembrane</keyword>
<evidence type="ECO:0000313" key="8">
    <source>
        <dbReference type="Proteomes" id="UP000812287"/>
    </source>
</evidence>
<dbReference type="RefSeq" id="XP_043040662.1">
    <property type="nucleotide sequence ID" value="XM_043184131.1"/>
</dbReference>
<dbReference type="OrthoDB" id="2802411at2759"/>
<dbReference type="Proteomes" id="UP000812287">
    <property type="component" value="Unassembled WGS sequence"/>
</dbReference>
<evidence type="ECO:0000256" key="6">
    <source>
        <dbReference type="SAM" id="Phobius"/>
    </source>
</evidence>
<comment type="caution">
    <text evidence="7">The sequence shown here is derived from an EMBL/GenBank/DDBJ whole genome shotgun (WGS) entry which is preliminary data.</text>
</comment>
<comment type="subcellular location">
    <subcellularLocation>
        <location evidence="1">Membrane</location>
    </subcellularLocation>
</comment>
<name>A0A9P7VV71_9AGAR</name>
<accession>A0A9P7VV71</accession>
<evidence type="ECO:0000256" key="5">
    <source>
        <dbReference type="ARBA" id="ARBA00023136"/>
    </source>
</evidence>
<keyword evidence="4 6" id="KW-1133">Transmembrane helix</keyword>
<proteinExistence type="inferred from homology"/>
<protein>
    <recommendedName>
        <fullName evidence="9">Plasma membrane proteolipid 3</fullName>
    </recommendedName>
</protein>
<dbReference type="EMBL" id="MU250532">
    <property type="protein sequence ID" value="KAG7447162.1"/>
    <property type="molecule type" value="Genomic_DNA"/>
</dbReference>
<evidence type="ECO:0008006" key="9">
    <source>
        <dbReference type="Google" id="ProtNLM"/>
    </source>
</evidence>
<dbReference type="GeneID" id="66106428"/>
<keyword evidence="5 6" id="KW-0472">Membrane</keyword>
<evidence type="ECO:0000256" key="4">
    <source>
        <dbReference type="ARBA" id="ARBA00022989"/>
    </source>
</evidence>
<reference evidence="7" key="1">
    <citation type="submission" date="2020-11" db="EMBL/GenBank/DDBJ databases">
        <title>Adaptations for nitrogen fixation in a non-lichenized fungal sporocarp promotes dispersal by wood-feeding termites.</title>
        <authorList>
            <consortium name="DOE Joint Genome Institute"/>
            <person name="Koch R.A."/>
            <person name="Yoon G."/>
            <person name="Arayal U."/>
            <person name="Lail K."/>
            <person name="Amirebrahimi M."/>
            <person name="Labutti K."/>
            <person name="Lipzen A."/>
            <person name="Riley R."/>
            <person name="Barry K."/>
            <person name="Henrissat B."/>
            <person name="Grigoriev I.V."/>
            <person name="Herr J.R."/>
            <person name="Aime M.C."/>
        </authorList>
    </citation>
    <scope>NUCLEOTIDE SEQUENCE</scope>
    <source>
        <strain evidence="7">MCA 3950</strain>
    </source>
</reference>
<feature type="transmembrane region" description="Helical" evidence="6">
    <location>
        <begin position="33"/>
        <end position="56"/>
    </location>
</feature>
<keyword evidence="8" id="KW-1185">Reference proteome</keyword>
<dbReference type="InterPro" id="IPR000612">
    <property type="entry name" value="PMP3"/>
</dbReference>
<evidence type="ECO:0000313" key="7">
    <source>
        <dbReference type="EMBL" id="KAG7447162.1"/>
    </source>
</evidence>
<gene>
    <name evidence="7" type="ORF">BT62DRAFT_919118</name>
</gene>
<comment type="similarity">
    <text evidence="2">Belongs to the UPF0057 (PMP3) family.</text>
</comment>
<feature type="transmembrane region" description="Helical" evidence="6">
    <location>
        <begin position="9"/>
        <end position="27"/>
    </location>
</feature>
<organism evidence="7 8">
    <name type="scientific">Guyanagaster necrorhizus</name>
    <dbReference type="NCBI Taxonomy" id="856835"/>
    <lineage>
        <taxon>Eukaryota</taxon>
        <taxon>Fungi</taxon>
        <taxon>Dikarya</taxon>
        <taxon>Basidiomycota</taxon>
        <taxon>Agaricomycotina</taxon>
        <taxon>Agaricomycetes</taxon>
        <taxon>Agaricomycetidae</taxon>
        <taxon>Agaricales</taxon>
        <taxon>Marasmiineae</taxon>
        <taxon>Physalacriaceae</taxon>
        <taxon>Guyanagaster</taxon>
    </lineage>
</organism>
<evidence type="ECO:0000256" key="3">
    <source>
        <dbReference type="ARBA" id="ARBA00022692"/>
    </source>
</evidence>
<dbReference type="PANTHER" id="PTHR21659">
    <property type="entry name" value="HYDROPHOBIC PROTEIN RCI2 LOW TEMPERATURE AND SALT RESPONSIVE PROTEIN LTI6 -RELATED"/>
    <property type="match status" value="1"/>
</dbReference>
<evidence type="ECO:0000256" key="2">
    <source>
        <dbReference type="ARBA" id="ARBA00009530"/>
    </source>
</evidence>
<sequence>MASVTSEDVLLIIVAVLLPPIAVMLMKRPLADILINIILTLFFWIGGVIHALYLVLMLSEVTKQFCPKHDAEAAYTIRGRRRLRSDVQQLYSETMHETIGAAFHMLFVWLVCLGA</sequence>
<dbReference type="Pfam" id="PF01679">
    <property type="entry name" value="Pmp3"/>
    <property type="match status" value="1"/>
</dbReference>
<dbReference type="AlphaFoldDB" id="A0A9P7VV71"/>